<dbReference type="InterPro" id="IPR000600">
    <property type="entry name" value="ROK"/>
</dbReference>
<dbReference type="PANTHER" id="PTHR18964">
    <property type="entry name" value="ROK (REPRESSOR, ORF, KINASE) FAMILY"/>
    <property type="match status" value="1"/>
</dbReference>
<accession>A0ABS4YYZ0</accession>
<protein>
    <submittedName>
        <fullName evidence="2">NBD/HSP70 family sugar kinase</fullName>
    </submittedName>
</protein>
<dbReference type="InterPro" id="IPR043129">
    <property type="entry name" value="ATPase_NBD"/>
</dbReference>
<keyword evidence="2" id="KW-0808">Transferase</keyword>
<evidence type="ECO:0000313" key="2">
    <source>
        <dbReference type="EMBL" id="MBP2414002.1"/>
    </source>
</evidence>
<dbReference type="SUPFAM" id="SSF46785">
    <property type="entry name" value="Winged helix' DNA-binding domain"/>
    <property type="match status" value="1"/>
</dbReference>
<dbReference type="RefSeq" id="WP_209681645.1">
    <property type="nucleotide sequence ID" value="NZ_JAGIOI010000001.1"/>
</dbReference>
<evidence type="ECO:0000256" key="1">
    <source>
        <dbReference type="ARBA" id="ARBA00006479"/>
    </source>
</evidence>
<keyword evidence="2" id="KW-0418">Kinase</keyword>
<dbReference type="PANTHER" id="PTHR18964:SF149">
    <property type="entry name" value="BIFUNCTIONAL UDP-N-ACETYLGLUCOSAMINE 2-EPIMERASE_N-ACETYLMANNOSAMINE KINASE"/>
    <property type="match status" value="1"/>
</dbReference>
<dbReference type="GO" id="GO:0016301">
    <property type="term" value="F:kinase activity"/>
    <property type="evidence" value="ECO:0007669"/>
    <property type="project" value="UniProtKB-KW"/>
</dbReference>
<dbReference type="InterPro" id="IPR036390">
    <property type="entry name" value="WH_DNA-bd_sf"/>
</dbReference>
<dbReference type="Pfam" id="PF00480">
    <property type="entry name" value="ROK"/>
    <property type="match status" value="1"/>
</dbReference>
<dbReference type="InterPro" id="IPR036388">
    <property type="entry name" value="WH-like_DNA-bd_sf"/>
</dbReference>
<comment type="caution">
    <text evidence="2">The sequence shown here is derived from an EMBL/GenBank/DDBJ whole genome shotgun (WGS) entry which is preliminary data.</text>
</comment>
<name>A0ABS4YYZ0_9MICC</name>
<dbReference type="Gene3D" id="3.30.420.40">
    <property type="match status" value="2"/>
</dbReference>
<organism evidence="2 3">
    <name type="scientific">Arthrobacter stackebrandtii</name>
    <dbReference type="NCBI Taxonomy" id="272161"/>
    <lineage>
        <taxon>Bacteria</taxon>
        <taxon>Bacillati</taxon>
        <taxon>Actinomycetota</taxon>
        <taxon>Actinomycetes</taxon>
        <taxon>Micrococcales</taxon>
        <taxon>Micrococcaceae</taxon>
        <taxon>Arthrobacter</taxon>
    </lineage>
</organism>
<dbReference type="SUPFAM" id="SSF53067">
    <property type="entry name" value="Actin-like ATPase domain"/>
    <property type="match status" value="1"/>
</dbReference>
<dbReference type="Gene3D" id="1.10.10.10">
    <property type="entry name" value="Winged helix-like DNA-binding domain superfamily/Winged helix DNA-binding domain"/>
    <property type="match status" value="1"/>
</dbReference>
<dbReference type="InterPro" id="IPR049874">
    <property type="entry name" value="ROK_cs"/>
</dbReference>
<sequence>MNSVLFGHGRSLRASSKVLLEHVRGHNRSLVLQTLYSGGEQSRADLARQTRLTKVTVSDLVSELLADGLIIETGPRESGGPGKPSIGLDIARYSWHVIGIDLSDAESFVGALLDLDGQIIARVAVGHNGSSGAEAVTVITNIVLQLKAAATAPIMGVGVGTPGVVDLDGVIVSAPNLGWVGIDLRRELAAASGLTVVVANDANVAVLAEHTFGGVEDDLLLIRVGLGVGAGLLVNDTVVYGRDFAAGELGHVVVGTGDGPLCACGMRGCLEAWLNVPRLTAQINAIPSDSVDPAEDRAHILREAGRCLGIVLAPVVGALNINEIVLSGPIALLDGPLATTTVETIRSRSMAEFTSDLSLRMTSEGQDIVLRGAVVLVLSGQLGVS</sequence>
<reference evidence="2 3" key="1">
    <citation type="submission" date="2021-03" db="EMBL/GenBank/DDBJ databases">
        <title>Sequencing the genomes of 1000 actinobacteria strains.</title>
        <authorList>
            <person name="Klenk H.-P."/>
        </authorList>
    </citation>
    <scope>NUCLEOTIDE SEQUENCE [LARGE SCALE GENOMIC DNA]</scope>
    <source>
        <strain evidence="2 3">DSM 16005</strain>
    </source>
</reference>
<proteinExistence type="inferred from homology"/>
<evidence type="ECO:0000313" key="3">
    <source>
        <dbReference type="Proteomes" id="UP000711614"/>
    </source>
</evidence>
<dbReference type="Proteomes" id="UP000711614">
    <property type="component" value="Unassembled WGS sequence"/>
</dbReference>
<keyword evidence="3" id="KW-1185">Reference proteome</keyword>
<comment type="similarity">
    <text evidence="1">Belongs to the ROK (NagC/XylR) family.</text>
</comment>
<dbReference type="PROSITE" id="PS01125">
    <property type="entry name" value="ROK"/>
    <property type="match status" value="1"/>
</dbReference>
<dbReference type="EMBL" id="JAGIOI010000001">
    <property type="protein sequence ID" value="MBP2414002.1"/>
    <property type="molecule type" value="Genomic_DNA"/>
</dbReference>
<gene>
    <name evidence="2" type="ORF">JOF48_002801</name>
</gene>